<dbReference type="AlphaFoldDB" id="A0A502G471"/>
<reference evidence="1 2" key="1">
    <citation type="journal article" date="2019" name="Environ. Microbiol.">
        <title>Species interactions and distinct microbial communities in high Arctic permafrost affected cryosols are associated with the CH4 and CO2 gas fluxes.</title>
        <authorList>
            <person name="Altshuler I."/>
            <person name="Hamel J."/>
            <person name="Turney S."/>
            <person name="Magnuson E."/>
            <person name="Levesque R."/>
            <person name="Greer C."/>
            <person name="Whyte L.G."/>
        </authorList>
    </citation>
    <scope>NUCLEOTIDE SEQUENCE [LARGE SCALE GENOMIC DNA]</scope>
    <source>
        <strain evidence="1 2">E6.1</strain>
    </source>
</reference>
<gene>
    <name evidence="1" type="ORF">EAH76_01970</name>
</gene>
<name>A0A502G471_9SPHN</name>
<evidence type="ECO:0000313" key="1">
    <source>
        <dbReference type="EMBL" id="TPG56352.1"/>
    </source>
</evidence>
<dbReference type="OrthoDB" id="8457068at2"/>
<comment type="caution">
    <text evidence="1">The sequence shown here is derived from an EMBL/GenBank/DDBJ whole genome shotgun (WGS) entry which is preliminary data.</text>
</comment>
<dbReference type="EMBL" id="RCZC01000001">
    <property type="protein sequence ID" value="TPG56352.1"/>
    <property type="molecule type" value="Genomic_DNA"/>
</dbReference>
<protein>
    <submittedName>
        <fullName evidence="1">Uncharacterized protein</fullName>
    </submittedName>
</protein>
<evidence type="ECO:0000313" key="2">
    <source>
        <dbReference type="Proteomes" id="UP000319931"/>
    </source>
</evidence>
<proteinExistence type="predicted"/>
<dbReference type="Proteomes" id="UP000319931">
    <property type="component" value="Unassembled WGS sequence"/>
</dbReference>
<accession>A0A502G471</accession>
<dbReference type="RefSeq" id="WP_140847318.1">
    <property type="nucleotide sequence ID" value="NZ_RCZC01000001.1"/>
</dbReference>
<sequence>MAKVKRPLISEGDSAVMRRVIGWCSAQGLDVRRTSPSQIKVGPLNCWPDKGAWNRDDDPKGKKGGIPAFMTAVEEWMATQALVPTYWPTSIEIG</sequence>
<keyword evidence="2" id="KW-1185">Reference proteome</keyword>
<organism evidence="1 2">
    <name type="scientific">Sphingomonas glacialis</name>
    <dbReference type="NCBI Taxonomy" id="658225"/>
    <lineage>
        <taxon>Bacteria</taxon>
        <taxon>Pseudomonadati</taxon>
        <taxon>Pseudomonadota</taxon>
        <taxon>Alphaproteobacteria</taxon>
        <taxon>Sphingomonadales</taxon>
        <taxon>Sphingomonadaceae</taxon>
        <taxon>Sphingomonas</taxon>
    </lineage>
</organism>